<name>A0A5C6MA93_9LACO</name>
<dbReference type="Gene3D" id="2.40.50.140">
    <property type="entry name" value="Nucleic acid-binding proteins"/>
    <property type="match status" value="1"/>
</dbReference>
<sequence>MEYRIGQVISGIVTGIQPYGAFVTIAEGIQGLIHISECHNGYVDNVLNYLKINEKVKVQIIDIDEYNGKMSFSIRNVSKKNASLKSSGVKINHKYYWTNRSVNTGFEAIDNKIDFWINQQLGDIQRNGLDQEKES</sequence>
<dbReference type="PROSITE" id="PS50126">
    <property type="entry name" value="S1"/>
    <property type="match status" value="1"/>
</dbReference>
<evidence type="ECO:0000256" key="1">
    <source>
        <dbReference type="ARBA" id="ARBA00006767"/>
    </source>
</evidence>
<dbReference type="PANTHER" id="PTHR10724:SF7">
    <property type="entry name" value="SMALL RIBOSOMAL SUBUNIT PROTEIN BS1C"/>
    <property type="match status" value="1"/>
</dbReference>
<evidence type="ECO:0000256" key="3">
    <source>
        <dbReference type="ARBA" id="ARBA00023274"/>
    </source>
</evidence>
<dbReference type="GO" id="GO:0006412">
    <property type="term" value="P:translation"/>
    <property type="evidence" value="ECO:0007669"/>
    <property type="project" value="TreeGrafter"/>
</dbReference>
<evidence type="ECO:0000313" key="6">
    <source>
        <dbReference type="Proteomes" id="UP000321659"/>
    </source>
</evidence>
<organism evidence="5 6">
    <name type="scientific">Dellaglioa algida</name>
    <dbReference type="NCBI Taxonomy" id="105612"/>
    <lineage>
        <taxon>Bacteria</taxon>
        <taxon>Bacillati</taxon>
        <taxon>Bacillota</taxon>
        <taxon>Bacilli</taxon>
        <taxon>Lactobacillales</taxon>
        <taxon>Lactobacillaceae</taxon>
        <taxon>Dellaglioa</taxon>
    </lineage>
</organism>
<dbReference type="GO" id="GO:0003729">
    <property type="term" value="F:mRNA binding"/>
    <property type="evidence" value="ECO:0007669"/>
    <property type="project" value="TreeGrafter"/>
</dbReference>
<comment type="similarity">
    <text evidence="1">Belongs to the bacterial ribosomal protein bS1 family.</text>
</comment>
<evidence type="ECO:0000259" key="4">
    <source>
        <dbReference type="PROSITE" id="PS50126"/>
    </source>
</evidence>
<dbReference type="InterPro" id="IPR012340">
    <property type="entry name" value="NA-bd_OB-fold"/>
</dbReference>
<dbReference type="Pfam" id="PF00575">
    <property type="entry name" value="S1"/>
    <property type="match status" value="1"/>
</dbReference>
<keyword evidence="5" id="KW-0808">Transferase</keyword>
<dbReference type="AlphaFoldDB" id="A0A5C6MA93"/>
<keyword evidence="3" id="KW-0687">Ribonucleoprotein</keyword>
<dbReference type="RefSeq" id="WP_146302673.1">
    <property type="nucleotide sequence ID" value="NZ_JANXKU010000006.1"/>
</dbReference>
<dbReference type="GO" id="GO:0005840">
    <property type="term" value="C:ribosome"/>
    <property type="evidence" value="ECO:0007669"/>
    <property type="project" value="UniProtKB-KW"/>
</dbReference>
<dbReference type="InterPro" id="IPR003029">
    <property type="entry name" value="S1_domain"/>
</dbReference>
<evidence type="ECO:0000313" key="5">
    <source>
        <dbReference type="EMBL" id="TWW10932.1"/>
    </source>
</evidence>
<feature type="domain" description="S1 motif" evidence="4">
    <location>
        <begin position="6"/>
        <end position="75"/>
    </location>
</feature>
<dbReference type="GO" id="GO:1990904">
    <property type="term" value="C:ribonucleoprotein complex"/>
    <property type="evidence" value="ECO:0007669"/>
    <property type="project" value="UniProtKB-KW"/>
</dbReference>
<dbReference type="SUPFAM" id="SSF50249">
    <property type="entry name" value="Nucleic acid-binding proteins"/>
    <property type="match status" value="1"/>
</dbReference>
<dbReference type="NCBIfam" id="NF040579">
    <property type="entry name" value="S1_dom_CvfD"/>
    <property type="match status" value="1"/>
</dbReference>
<dbReference type="GO" id="GO:0016740">
    <property type="term" value="F:transferase activity"/>
    <property type="evidence" value="ECO:0007669"/>
    <property type="project" value="UniProtKB-KW"/>
</dbReference>
<keyword evidence="2" id="KW-0689">Ribosomal protein</keyword>
<gene>
    <name evidence="5" type="ORF">LABALGLTS371_09150</name>
</gene>
<dbReference type="PANTHER" id="PTHR10724">
    <property type="entry name" value="30S RIBOSOMAL PROTEIN S1"/>
    <property type="match status" value="1"/>
</dbReference>
<dbReference type="Proteomes" id="UP000321659">
    <property type="component" value="Unassembled WGS sequence"/>
</dbReference>
<protein>
    <submittedName>
        <fullName evidence="5">Polyribonucleotide nucleotidyltransferase</fullName>
    </submittedName>
</protein>
<proteinExistence type="inferred from homology"/>
<reference evidence="5 6" key="1">
    <citation type="submission" date="2019-04" db="EMBL/GenBank/DDBJ databases">
        <title>In vitro growth and metabolic characteristics of meat-borne Lactobacillus algidus strains.</title>
        <authorList>
            <person name="Sade E."/>
            <person name="Per J."/>
            <person name="Tytti H."/>
            <person name="Johanna B.K."/>
        </authorList>
    </citation>
    <scope>NUCLEOTIDE SEQUENCE [LARGE SCALE GENOMIC DNA]</scope>
    <source>
        <strain evidence="5 6">LTS37-1</strain>
    </source>
</reference>
<dbReference type="EMBL" id="SRRQ01000006">
    <property type="protein sequence ID" value="TWW10932.1"/>
    <property type="molecule type" value="Genomic_DNA"/>
</dbReference>
<accession>A0A5C6MA93</accession>
<dbReference type="SMART" id="SM00316">
    <property type="entry name" value="S1"/>
    <property type="match status" value="1"/>
</dbReference>
<evidence type="ECO:0000256" key="2">
    <source>
        <dbReference type="ARBA" id="ARBA00022980"/>
    </source>
</evidence>
<dbReference type="InterPro" id="IPR050437">
    <property type="entry name" value="Ribos_protein_bS1-like"/>
</dbReference>
<comment type="caution">
    <text evidence="5">The sequence shown here is derived from an EMBL/GenBank/DDBJ whole genome shotgun (WGS) entry which is preliminary data.</text>
</comment>
<dbReference type="GO" id="GO:0003735">
    <property type="term" value="F:structural constituent of ribosome"/>
    <property type="evidence" value="ECO:0007669"/>
    <property type="project" value="TreeGrafter"/>
</dbReference>